<organism evidence="2 3">
    <name type="scientific">Brevundimonas albigilva</name>
    <dbReference type="NCBI Taxonomy" id="1312364"/>
    <lineage>
        <taxon>Bacteria</taxon>
        <taxon>Pseudomonadati</taxon>
        <taxon>Pseudomonadota</taxon>
        <taxon>Alphaproteobacteria</taxon>
        <taxon>Caulobacterales</taxon>
        <taxon>Caulobacteraceae</taxon>
        <taxon>Brevundimonas</taxon>
    </lineage>
</organism>
<dbReference type="CDD" id="cd00093">
    <property type="entry name" value="HTH_XRE"/>
    <property type="match status" value="1"/>
</dbReference>
<evidence type="ECO:0000313" key="3">
    <source>
        <dbReference type="Proteomes" id="UP001055429"/>
    </source>
</evidence>
<dbReference type="PROSITE" id="PS50943">
    <property type="entry name" value="HTH_CROC1"/>
    <property type="match status" value="1"/>
</dbReference>
<reference evidence="2" key="1">
    <citation type="submission" date="2022-05" db="EMBL/GenBank/DDBJ databases">
        <title>Brevundimonas albigilva TT17 genome sequence.</title>
        <authorList>
            <person name="Lee K."/>
            <person name="Son H."/>
        </authorList>
    </citation>
    <scope>NUCLEOTIDE SEQUENCE</scope>
    <source>
        <strain evidence="2">TT17</strain>
    </source>
</reference>
<proteinExistence type="predicted"/>
<dbReference type="SUPFAM" id="SSF47413">
    <property type="entry name" value="lambda repressor-like DNA-binding domains"/>
    <property type="match status" value="1"/>
</dbReference>
<feature type="domain" description="HTH cro/C1-type" evidence="1">
    <location>
        <begin position="75"/>
        <end position="129"/>
    </location>
</feature>
<dbReference type="EMBL" id="CP097649">
    <property type="protein sequence ID" value="URI14781.1"/>
    <property type="molecule type" value="Genomic_DNA"/>
</dbReference>
<dbReference type="SMART" id="SM00530">
    <property type="entry name" value="HTH_XRE"/>
    <property type="match status" value="1"/>
</dbReference>
<dbReference type="RefSeq" id="WP_249749554.1">
    <property type="nucleotide sequence ID" value="NZ_CP097298.1"/>
</dbReference>
<dbReference type="Gene3D" id="1.10.260.40">
    <property type="entry name" value="lambda repressor-like DNA-binding domains"/>
    <property type="match status" value="1"/>
</dbReference>
<dbReference type="InterPro" id="IPR001387">
    <property type="entry name" value="Cro/C1-type_HTH"/>
</dbReference>
<evidence type="ECO:0000313" key="2">
    <source>
        <dbReference type="EMBL" id="URI14781.1"/>
    </source>
</evidence>
<protein>
    <submittedName>
        <fullName evidence="2">Helix-turn-helix transcriptional regulator</fullName>
    </submittedName>
</protein>
<accession>A0ABY4SLP2</accession>
<name>A0ABY4SLP2_9CAUL</name>
<dbReference type="Pfam" id="PF01381">
    <property type="entry name" value="HTH_3"/>
    <property type="match status" value="1"/>
</dbReference>
<gene>
    <name evidence="2" type="ORF">M8231_13330</name>
</gene>
<dbReference type="Proteomes" id="UP001055429">
    <property type="component" value="Chromosome"/>
</dbReference>
<sequence length="130" mass="14088">MNRPLHAQHITTPAGEELVILPRAEYEALTAGLDQDEDEADIAAFDAAMADLEAGVDERLPVEVSTLILKGASRLTAWRKHRGWTQQALAEAATIGQGYLSEIERGHKTGGPETLRRLAEVLDVPADHIG</sequence>
<keyword evidence="3" id="KW-1185">Reference proteome</keyword>
<evidence type="ECO:0000259" key="1">
    <source>
        <dbReference type="PROSITE" id="PS50943"/>
    </source>
</evidence>
<dbReference type="InterPro" id="IPR010982">
    <property type="entry name" value="Lambda_DNA-bd_dom_sf"/>
</dbReference>